<evidence type="ECO:0000313" key="3">
    <source>
        <dbReference type="Proteomes" id="UP000237000"/>
    </source>
</evidence>
<keyword evidence="1" id="KW-1133">Transmembrane helix</keyword>
<sequence length="98" mass="11431">MRPRHSKSAVLIVVLVYYAVFFVLLEGILVRVISANTSSEQAHDRVLFKVKKRRNYNVNLFSRKSFYNNHGFLYHDSNISDQDQKRITPNGANPLHNR</sequence>
<keyword evidence="1" id="KW-0812">Transmembrane</keyword>
<dbReference type="InParanoid" id="A0A2P5EFB5"/>
<keyword evidence="3" id="KW-1185">Reference proteome</keyword>
<protein>
    <submittedName>
        <fullName evidence="2">Uncharacterized protein</fullName>
    </submittedName>
</protein>
<dbReference type="Proteomes" id="UP000237000">
    <property type="component" value="Unassembled WGS sequence"/>
</dbReference>
<reference evidence="3" key="1">
    <citation type="submission" date="2016-06" db="EMBL/GenBank/DDBJ databases">
        <title>Parallel loss of symbiosis genes in relatives of nitrogen-fixing non-legume Parasponia.</title>
        <authorList>
            <person name="Van Velzen R."/>
            <person name="Holmer R."/>
            <person name="Bu F."/>
            <person name="Rutten L."/>
            <person name="Van Zeijl A."/>
            <person name="Liu W."/>
            <person name="Santuari L."/>
            <person name="Cao Q."/>
            <person name="Sharma T."/>
            <person name="Shen D."/>
            <person name="Roswanjaya Y."/>
            <person name="Wardhani T."/>
            <person name="Kalhor M.S."/>
            <person name="Jansen J."/>
            <person name="Van den Hoogen J."/>
            <person name="Gungor B."/>
            <person name="Hartog M."/>
            <person name="Hontelez J."/>
            <person name="Verver J."/>
            <person name="Yang W.-C."/>
            <person name="Schijlen E."/>
            <person name="Repin R."/>
            <person name="Schilthuizen M."/>
            <person name="Schranz E."/>
            <person name="Heidstra R."/>
            <person name="Miyata K."/>
            <person name="Fedorova E."/>
            <person name="Kohlen W."/>
            <person name="Bisseling T."/>
            <person name="Smit S."/>
            <person name="Geurts R."/>
        </authorList>
    </citation>
    <scope>NUCLEOTIDE SEQUENCE [LARGE SCALE GENOMIC DNA]</scope>
    <source>
        <strain evidence="3">cv. RG33-2</strain>
    </source>
</reference>
<name>A0A2P5EFB5_TREOI</name>
<evidence type="ECO:0000256" key="1">
    <source>
        <dbReference type="SAM" id="Phobius"/>
    </source>
</evidence>
<organism evidence="2 3">
    <name type="scientific">Trema orientale</name>
    <name type="common">Charcoal tree</name>
    <name type="synonym">Celtis orientalis</name>
    <dbReference type="NCBI Taxonomy" id="63057"/>
    <lineage>
        <taxon>Eukaryota</taxon>
        <taxon>Viridiplantae</taxon>
        <taxon>Streptophyta</taxon>
        <taxon>Embryophyta</taxon>
        <taxon>Tracheophyta</taxon>
        <taxon>Spermatophyta</taxon>
        <taxon>Magnoliopsida</taxon>
        <taxon>eudicotyledons</taxon>
        <taxon>Gunneridae</taxon>
        <taxon>Pentapetalae</taxon>
        <taxon>rosids</taxon>
        <taxon>fabids</taxon>
        <taxon>Rosales</taxon>
        <taxon>Cannabaceae</taxon>
        <taxon>Trema</taxon>
    </lineage>
</organism>
<accession>A0A2P5EFB5</accession>
<proteinExistence type="predicted"/>
<dbReference type="EMBL" id="JXTC01000166">
    <property type="protein sequence ID" value="PON84230.1"/>
    <property type="molecule type" value="Genomic_DNA"/>
</dbReference>
<dbReference type="OrthoDB" id="1163854at2759"/>
<evidence type="ECO:0000313" key="2">
    <source>
        <dbReference type="EMBL" id="PON84230.1"/>
    </source>
</evidence>
<feature type="transmembrane region" description="Helical" evidence="1">
    <location>
        <begin position="9"/>
        <end position="30"/>
    </location>
</feature>
<gene>
    <name evidence="2" type="ORF">TorRG33x02_199840</name>
</gene>
<keyword evidence="1" id="KW-0472">Membrane</keyword>
<comment type="caution">
    <text evidence="2">The sequence shown here is derived from an EMBL/GenBank/DDBJ whole genome shotgun (WGS) entry which is preliminary data.</text>
</comment>
<dbReference type="AlphaFoldDB" id="A0A2P5EFB5"/>